<gene>
    <name evidence="1" type="ORF">QWY20_09290</name>
</gene>
<evidence type="ECO:0000313" key="1">
    <source>
        <dbReference type="EMBL" id="MEE2001645.1"/>
    </source>
</evidence>
<keyword evidence="2" id="KW-1185">Reference proteome</keyword>
<sequence length="115" mass="13443">MFFNKKKVTTTNLQIALAEAQACKVTFRPGDVDSDFRAGDEGLRVMISDFGPYMPFILMRGSKDWIARAYELTDKEASKVYRLLVAKARKEIQVYERDVRRRSKTPSIWEIMRSW</sequence>
<evidence type="ECO:0000313" key="2">
    <source>
        <dbReference type="Proteomes" id="UP001336314"/>
    </source>
</evidence>
<proteinExistence type="predicted"/>
<reference evidence="1 2" key="1">
    <citation type="submission" date="2023-07" db="EMBL/GenBank/DDBJ databases">
        <title>Alkalimonas sp., MEB108 novel, alkaliphilic bacterium isolated from Lonar Lake, India.</title>
        <authorList>
            <person name="Joshi A."/>
            <person name="Thite S."/>
        </authorList>
    </citation>
    <scope>NUCLEOTIDE SEQUENCE [LARGE SCALE GENOMIC DNA]</scope>
    <source>
        <strain evidence="1 2">MEB108</strain>
    </source>
</reference>
<dbReference type="RefSeq" id="WP_330128742.1">
    <property type="nucleotide sequence ID" value="NZ_JAUHLI010000008.1"/>
</dbReference>
<protein>
    <submittedName>
        <fullName evidence="1">Uncharacterized protein</fullName>
    </submittedName>
</protein>
<organism evidence="1 2">
    <name type="scientific">Alkalimonas cellulosilytica</name>
    <dbReference type="NCBI Taxonomy" id="3058395"/>
    <lineage>
        <taxon>Bacteria</taxon>
        <taxon>Pseudomonadati</taxon>
        <taxon>Pseudomonadota</taxon>
        <taxon>Gammaproteobacteria</taxon>
        <taxon>Alkalimonas</taxon>
    </lineage>
</organism>
<comment type="caution">
    <text evidence="1">The sequence shown here is derived from an EMBL/GenBank/DDBJ whole genome shotgun (WGS) entry which is preliminary data.</text>
</comment>
<accession>A0ABU7J564</accession>
<dbReference type="Proteomes" id="UP001336314">
    <property type="component" value="Unassembled WGS sequence"/>
</dbReference>
<dbReference type="EMBL" id="JAUHLI010000008">
    <property type="protein sequence ID" value="MEE2001645.1"/>
    <property type="molecule type" value="Genomic_DNA"/>
</dbReference>
<name>A0ABU7J564_9GAMM</name>